<dbReference type="RefSeq" id="WP_346052810.1">
    <property type="nucleotide sequence ID" value="NZ_JAYGII010000037.1"/>
</dbReference>
<evidence type="ECO:0000313" key="4">
    <source>
        <dbReference type="Proteomes" id="UP001302316"/>
    </source>
</evidence>
<organism evidence="3 4">
    <name type="scientific">Natronospira elongata</name>
    <dbReference type="NCBI Taxonomy" id="3110268"/>
    <lineage>
        <taxon>Bacteria</taxon>
        <taxon>Pseudomonadati</taxon>
        <taxon>Pseudomonadota</taxon>
        <taxon>Gammaproteobacteria</taxon>
        <taxon>Natronospirales</taxon>
        <taxon>Natronospiraceae</taxon>
        <taxon>Natronospira</taxon>
    </lineage>
</organism>
<feature type="chain" id="PRO_5042963165" description="PEGA domain-containing protein" evidence="2">
    <location>
        <begin position="21"/>
        <end position="659"/>
    </location>
</feature>
<accession>A0AAP6MKY1</accession>
<proteinExistence type="predicted"/>
<reference evidence="3 4" key="1">
    <citation type="submission" date="2023-12" db="EMBL/GenBank/DDBJ databases">
        <title>Whole-genome sequencing of halo(alkali)philic microorganisms from hypersaline lakes.</title>
        <authorList>
            <person name="Sorokin D.Y."/>
            <person name="Merkel A.Y."/>
            <person name="Messina E."/>
            <person name="Yakimov M."/>
        </authorList>
    </citation>
    <scope>NUCLEOTIDE SEQUENCE [LARGE SCALE GENOMIC DNA]</scope>
    <source>
        <strain evidence="3 4">AB-CW1</strain>
    </source>
</reference>
<evidence type="ECO:0000256" key="1">
    <source>
        <dbReference type="SAM" id="MobiDB-lite"/>
    </source>
</evidence>
<dbReference type="PROSITE" id="PS51257">
    <property type="entry name" value="PROKAR_LIPOPROTEIN"/>
    <property type="match status" value="1"/>
</dbReference>
<feature type="signal peptide" evidence="2">
    <location>
        <begin position="1"/>
        <end position="20"/>
    </location>
</feature>
<dbReference type="EMBL" id="JAYGII010000037">
    <property type="protein sequence ID" value="MEA5446518.1"/>
    <property type="molecule type" value="Genomic_DNA"/>
</dbReference>
<protein>
    <recommendedName>
        <fullName evidence="5">PEGA domain-containing protein</fullName>
    </recommendedName>
</protein>
<dbReference type="AlphaFoldDB" id="A0AAP6MKY1"/>
<evidence type="ECO:0000256" key="2">
    <source>
        <dbReference type="SAM" id="SignalP"/>
    </source>
</evidence>
<name>A0AAP6MKY1_9GAMM</name>
<dbReference type="Gene3D" id="3.10.28.20">
    <property type="entry name" value="Acetamidase/Formamidase-like domains"/>
    <property type="match status" value="1"/>
</dbReference>
<gene>
    <name evidence="3" type="ORF">VCB98_11885</name>
</gene>
<comment type="caution">
    <text evidence="3">The sequence shown here is derived from an EMBL/GenBank/DDBJ whole genome shotgun (WGS) entry which is preliminary data.</text>
</comment>
<sequence length="659" mass="72663">MSKPSTIHLFCAIVLFAVLAAGCSSLPSVQDRMAMTTHADDSRHAWGRGTGGSEAEARQRALNDLASQVSLWVQEQHGERFEMDSRNGSVNTESLMESLTRTMINVRLDGAELVTLESLRDGWYAEVRLPRDRLDTLRREMRIEAPLQARVHRLESLSSSQPGKRAMAALSGLDHARRLELADREMLNPDGELLTYGSYFEVALRGALSRLDVLPTRKDDGQPNLTVIDRESFRPQGRLHLSVNGESFHTARDGRLPPLPGSANKQAVTVSLQSPEREVLTVPERQRRLAVLSAADWKSDGATRLFVHVEPAGTVVAVNGDGIVAPQTLRVPAGRETHIRIMGRGELAGLDEHIHIPENAPIHVFSAVLQENRTATLHLQTPRGATARVSGPNGFRHSINGRTQPMEVPAGRYRIELEGEDDAQTIRESLVLHEGEALHRQYRPLPDRRFWSRGRLATFGMGVTGLPGDAHPLPDDTAVADIDTWFAQRTGRELDEARFDTALSVGVRIGHLAASGFMADIGLDFIGQAIEFTDAEGNRDEAELSIFEVSPSIGWWTGMRRSNAGFSMSLGTALGMVEWNDDSNRLFGASLESGSSTYAYPFLDLALSWGQESRFALRSRISTDEYRPFTLFLSIGGHRITESGYDLPASTQARAGEHY</sequence>
<feature type="region of interest" description="Disordered" evidence="1">
    <location>
        <begin position="384"/>
        <end position="404"/>
    </location>
</feature>
<keyword evidence="2" id="KW-0732">Signal</keyword>
<evidence type="ECO:0000313" key="3">
    <source>
        <dbReference type="EMBL" id="MEA5446518.1"/>
    </source>
</evidence>
<dbReference type="Proteomes" id="UP001302316">
    <property type="component" value="Unassembled WGS sequence"/>
</dbReference>
<evidence type="ECO:0008006" key="5">
    <source>
        <dbReference type="Google" id="ProtNLM"/>
    </source>
</evidence>
<keyword evidence="4" id="KW-1185">Reference proteome</keyword>